<feature type="compositionally biased region" description="Polar residues" evidence="1">
    <location>
        <begin position="133"/>
        <end position="143"/>
    </location>
</feature>
<name>S8BEW4_PENO1</name>
<evidence type="ECO:0000256" key="1">
    <source>
        <dbReference type="SAM" id="MobiDB-lite"/>
    </source>
</evidence>
<organism evidence="2 3">
    <name type="scientific">Penicillium oxalicum (strain 114-2 / CGMCC 5302)</name>
    <name type="common">Penicillium decumbens</name>
    <dbReference type="NCBI Taxonomy" id="933388"/>
    <lineage>
        <taxon>Eukaryota</taxon>
        <taxon>Fungi</taxon>
        <taxon>Dikarya</taxon>
        <taxon>Ascomycota</taxon>
        <taxon>Pezizomycotina</taxon>
        <taxon>Eurotiomycetes</taxon>
        <taxon>Eurotiomycetidae</taxon>
        <taxon>Eurotiales</taxon>
        <taxon>Aspergillaceae</taxon>
        <taxon>Penicillium</taxon>
    </lineage>
</organism>
<dbReference type="AlphaFoldDB" id="S8BEW4"/>
<dbReference type="HOGENOM" id="CLU_1669996_0_0_1"/>
<dbReference type="Proteomes" id="UP000019376">
    <property type="component" value="Unassembled WGS sequence"/>
</dbReference>
<proteinExistence type="predicted"/>
<sequence>MSLVYPARRVRSEINSIDRVNSSSSNLGRTGDFSSPDLGNHKKSRATLHLGFALLGLGALEPVLSNLSSPRETLDCVDRMQWVQKLQKGCRSGSSIPVSNCAVRRVGVRAQADGGDSSVPSERLHSSGPESGLSASTTGTKYGTTGIRDHIVHGQPYG</sequence>
<evidence type="ECO:0000313" key="2">
    <source>
        <dbReference type="EMBL" id="EPS33622.1"/>
    </source>
</evidence>
<keyword evidence="3" id="KW-1185">Reference proteome</keyword>
<evidence type="ECO:0000313" key="3">
    <source>
        <dbReference type="Proteomes" id="UP000019376"/>
    </source>
</evidence>
<feature type="region of interest" description="Disordered" evidence="1">
    <location>
        <begin position="111"/>
        <end position="148"/>
    </location>
</feature>
<reference evidence="2 3" key="1">
    <citation type="journal article" date="2013" name="PLoS ONE">
        <title>Genomic and secretomic analyses reveal unique features of the lignocellulolytic enzyme system of Penicillium decumbens.</title>
        <authorList>
            <person name="Liu G."/>
            <person name="Zhang L."/>
            <person name="Wei X."/>
            <person name="Zou G."/>
            <person name="Qin Y."/>
            <person name="Ma L."/>
            <person name="Li J."/>
            <person name="Zheng H."/>
            <person name="Wang S."/>
            <person name="Wang C."/>
            <person name="Xun L."/>
            <person name="Zhao G.-P."/>
            <person name="Zhou Z."/>
            <person name="Qu Y."/>
        </authorList>
    </citation>
    <scope>NUCLEOTIDE SEQUENCE [LARGE SCALE GENOMIC DNA]</scope>
    <source>
        <strain evidence="3">114-2 / CGMCC 5302</strain>
    </source>
</reference>
<protein>
    <submittedName>
        <fullName evidence="2">Uncharacterized protein</fullName>
    </submittedName>
</protein>
<gene>
    <name evidence="2" type="ORF">PDE_08584</name>
</gene>
<dbReference type="EMBL" id="KB644415">
    <property type="protein sequence ID" value="EPS33622.1"/>
    <property type="molecule type" value="Genomic_DNA"/>
</dbReference>
<accession>S8BEW4</accession>